<gene>
    <name evidence="2" type="ORF">H5993_02070</name>
</gene>
<protein>
    <recommendedName>
        <fullName evidence="1">ATP-dependent RecD2 DNA helicase OB-fold domain-containing protein</fullName>
    </recommendedName>
</protein>
<sequence length="85" mass="9584">MPKSKLVNEGSLTGVVQDITFADGFFRILVVRVVRCSFDWTRPEITVSGPIGEVMEGEEYQFIGHLVLKPRFGQQFVARQAKRIG</sequence>
<comment type="caution">
    <text evidence="2">The sequence shown here is derived from an EMBL/GenBank/DDBJ whole genome shotgun (WGS) entry which is preliminary data.</text>
</comment>
<proteinExistence type="predicted"/>
<accession>A0ABS2EM41</accession>
<dbReference type="EMBL" id="JACJJQ010000006">
    <property type="protein sequence ID" value="MBM6753554.1"/>
    <property type="molecule type" value="Genomic_DNA"/>
</dbReference>
<name>A0ABS2EM41_9LACO</name>
<reference evidence="2 3" key="1">
    <citation type="journal article" date="2021" name="Sci. Rep.">
        <title>The distribution of antibiotic resistance genes in chicken gut microbiota commensals.</title>
        <authorList>
            <person name="Juricova H."/>
            <person name="Matiasovicova J."/>
            <person name="Kubasova T."/>
            <person name="Cejkova D."/>
            <person name="Rychlik I."/>
        </authorList>
    </citation>
    <scope>NUCLEOTIDE SEQUENCE [LARGE SCALE GENOMIC DNA]</scope>
    <source>
        <strain evidence="2 3">An810</strain>
    </source>
</reference>
<keyword evidence="3" id="KW-1185">Reference proteome</keyword>
<evidence type="ECO:0000259" key="1">
    <source>
        <dbReference type="Pfam" id="PF23139"/>
    </source>
</evidence>
<dbReference type="InterPro" id="IPR055446">
    <property type="entry name" value="RecD2_N_OB"/>
</dbReference>
<organism evidence="2 3">
    <name type="scientific">Limosilactobacillus alvi</name>
    <dbReference type="NCBI Taxonomy" id="990412"/>
    <lineage>
        <taxon>Bacteria</taxon>
        <taxon>Bacillati</taxon>
        <taxon>Bacillota</taxon>
        <taxon>Bacilli</taxon>
        <taxon>Lactobacillales</taxon>
        <taxon>Lactobacillaceae</taxon>
        <taxon>Limosilactobacillus</taxon>
    </lineage>
</organism>
<dbReference type="Pfam" id="PF23139">
    <property type="entry name" value="OB_YrrC"/>
    <property type="match status" value="1"/>
</dbReference>
<feature type="domain" description="ATP-dependent RecD2 DNA helicase OB-fold" evidence="1">
    <location>
        <begin position="11"/>
        <end position="83"/>
    </location>
</feature>
<dbReference type="RefSeq" id="WP_180870049.1">
    <property type="nucleotide sequence ID" value="NZ_JACJJQ010000006.1"/>
</dbReference>
<evidence type="ECO:0000313" key="2">
    <source>
        <dbReference type="EMBL" id="MBM6753554.1"/>
    </source>
</evidence>
<dbReference type="Proteomes" id="UP000776629">
    <property type="component" value="Unassembled WGS sequence"/>
</dbReference>
<evidence type="ECO:0000313" key="3">
    <source>
        <dbReference type="Proteomes" id="UP000776629"/>
    </source>
</evidence>